<evidence type="ECO:0000256" key="3">
    <source>
        <dbReference type="ARBA" id="ARBA00022679"/>
    </source>
</evidence>
<evidence type="ECO:0000259" key="5">
    <source>
        <dbReference type="Pfam" id="PF00535"/>
    </source>
</evidence>
<dbReference type="SUPFAM" id="SSF53448">
    <property type="entry name" value="Nucleotide-diphospho-sugar transferases"/>
    <property type="match status" value="2"/>
</dbReference>
<keyword evidence="2" id="KW-0328">Glycosyltransferase</keyword>
<dbReference type="InterPro" id="IPR048354">
    <property type="entry name" value="TOD1_MUCI70_glycTrfase_dom"/>
</dbReference>
<evidence type="ECO:0000256" key="1">
    <source>
        <dbReference type="ARBA" id="ARBA00006739"/>
    </source>
</evidence>
<feature type="domain" description="TOD1/MUCI70 glycosyltransferase-like" evidence="6">
    <location>
        <begin position="163"/>
        <end position="316"/>
    </location>
</feature>
<feature type="domain" description="Glycosyltransferase 2-like" evidence="5">
    <location>
        <begin position="390"/>
        <end position="501"/>
    </location>
</feature>
<accession>A0ABS0HQ02</accession>
<comment type="caution">
    <text evidence="7">The sequence shown here is derived from an EMBL/GenBank/DDBJ whole genome shotgun (WGS) entry which is preliminary data.</text>
</comment>
<evidence type="ECO:0000259" key="6">
    <source>
        <dbReference type="Pfam" id="PF04765"/>
    </source>
</evidence>
<evidence type="ECO:0000256" key="2">
    <source>
        <dbReference type="ARBA" id="ARBA00022676"/>
    </source>
</evidence>
<dbReference type="Pfam" id="PF00535">
    <property type="entry name" value="Glycos_transf_2"/>
    <property type="match status" value="1"/>
</dbReference>
<dbReference type="InterPro" id="IPR029044">
    <property type="entry name" value="Nucleotide-diphossugar_trans"/>
</dbReference>
<reference evidence="7 8" key="1">
    <citation type="submission" date="2020-11" db="EMBL/GenBank/DDBJ databases">
        <authorList>
            <person name="Kim M.K."/>
        </authorList>
    </citation>
    <scope>NUCLEOTIDE SEQUENCE [LARGE SCALE GENOMIC DNA]</scope>
    <source>
        <strain evidence="7 8">BT290</strain>
    </source>
</reference>
<organism evidence="7 8">
    <name type="scientific">Microvirga terrestris</name>
    <dbReference type="NCBI Taxonomy" id="2791024"/>
    <lineage>
        <taxon>Bacteria</taxon>
        <taxon>Pseudomonadati</taxon>
        <taxon>Pseudomonadota</taxon>
        <taxon>Alphaproteobacteria</taxon>
        <taxon>Hyphomicrobiales</taxon>
        <taxon>Methylobacteriaceae</taxon>
        <taxon>Microvirga</taxon>
    </lineage>
</organism>
<sequence length="671" mass="76411">MTQDFPRYTSQTDDPSVSKNGASLQEQVQQQRDEIAELNATIRELRSEINGLRGSLSWTVTRPLRLLARRLPGFAAVVHRGLDRTKDLLATRLPRRVAQAFFDNRWDVEDDIGRQISVYRSAAPEGRRIVFYTAIFGEYDNLLLPDRIDPDVEYVCFTDRPRNDYGVWQMRSSPYYHPDPTRIARWVKTHPHELFPTHEAAVWLDANIIFRGDVHRYIEMVRQQGAQLGLVSHPHRTCFYEEAEACKRLKKDAAKLINVQVEHYRSAGLPLNQPLFETGFMIVLLKNQETADALHAWWQQIESFSRRDQLALAWVNYSHPALQLVPLLPQGASVRDHEDFSYFRHSVARALKVPDILVKLGNVADPSAGLSFADVKRERLKPLCDIPIDIIVCVHNAVDDVRLCLEAAWASLLPSHRIIVVNDRSDEATTSYLREFSAARDRVVLLENEHNLGYTRSANRGLAAAGAGFRILLNSDTIVSPNWALKLLDAANQSDRIGIVGPLSNAAGAQSIPRIKDKGNNTTINPLPCGLEHSDLDLACETWSKADLVPRIPLVHGFCFGIKKDVIESIGLFDEVNFKLFYGEENDYCFRARAAGFELAVATNTFVFHRKSRSIDEEKRVVHMAEAWRRLRDLYGADKILAAYRQVEEHPLLERIRKEAVGYFRSMQRMN</sequence>
<protein>
    <submittedName>
        <fullName evidence="7">DUF616 domain-containing protein</fullName>
    </submittedName>
</protein>
<name>A0ABS0HQ02_9HYPH</name>
<evidence type="ECO:0000256" key="4">
    <source>
        <dbReference type="SAM" id="MobiDB-lite"/>
    </source>
</evidence>
<dbReference type="InterPro" id="IPR001173">
    <property type="entry name" value="Glyco_trans_2-like"/>
</dbReference>
<keyword evidence="8" id="KW-1185">Reference proteome</keyword>
<dbReference type="PANTHER" id="PTHR43179">
    <property type="entry name" value="RHAMNOSYLTRANSFERASE WBBL"/>
    <property type="match status" value="1"/>
</dbReference>
<dbReference type="Proteomes" id="UP000611708">
    <property type="component" value="Unassembled WGS sequence"/>
</dbReference>
<comment type="similarity">
    <text evidence="1">Belongs to the glycosyltransferase 2 family.</text>
</comment>
<dbReference type="EMBL" id="JADQDN010000002">
    <property type="protein sequence ID" value="MBF9195346.1"/>
    <property type="molecule type" value="Genomic_DNA"/>
</dbReference>
<keyword evidence="3" id="KW-0808">Transferase</keyword>
<evidence type="ECO:0000313" key="8">
    <source>
        <dbReference type="Proteomes" id="UP000611708"/>
    </source>
</evidence>
<gene>
    <name evidence="7" type="ORF">I2H36_04790</name>
</gene>
<evidence type="ECO:0000313" key="7">
    <source>
        <dbReference type="EMBL" id="MBF9195346.1"/>
    </source>
</evidence>
<dbReference type="PANTHER" id="PTHR43179:SF12">
    <property type="entry name" value="GALACTOFURANOSYLTRANSFERASE GLFT2"/>
    <property type="match status" value="1"/>
</dbReference>
<dbReference type="Gene3D" id="3.90.550.10">
    <property type="entry name" value="Spore Coat Polysaccharide Biosynthesis Protein SpsA, Chain A"/>
    <property type="match status" value="2"/>
</dbReference>
<dbReference type="Pfam" id="PF04765">
    <property type="entry name" value="TOD1_MUCI70"/>
    <property type="match status" value="1"/>
</dbReference>
<dbReference type="RefSeq" id="WP_196262739.1">
    <property type="nucleotide sequence ID" value="NZ_JADQDN010000002.1"/>
</dbReference>
<proteinExistence type="inferred from homology"/>
<feature type="region of interest" description="Disordered" evidence="4">
    <location>
        <begin position="1"/>
        <end position="30"/>
    </location>
</feature>